<proteinExistence type="inferred from homology"/>
<dbReference type="GO" id="GO:0005886">
    <property type="term" value="C:plasma membrane"/>
    <property type="evidence" value="ECO:0007669"/>
    <property type="project" value="UniProtKB-SubCell"/>
</dbReference>
<protein>
    <recommendedName>
        <fullName evidence="6">Probable membrane transporter protein</fullName>
    </recommendedName>
</protein>
<dbReference type="Pfam" id="PF01925">
    <property type="entry name" value="TauE"/>
    <property type="match status" value="1"/>
</dbReference>
<evidence type="ECO:0000256" key="6">
    <source>
        <dbReference type="RuleBase" id="RU363041"/>
    </source>
</evidence>
<dbReference type="OrthoDB" id="532317at2"/>
<accession>A0A2S6GTX0</accession>
<dbReference type="Proteomes" id="UP000238071">
    <property type="component" value="Unassembled WGS sequence"/>
</dbReference>
<dbReference type="EMBL" id="PTIY01000011">
    <property type="protein sequence ID" value="PPK68692.1"/>
    <property type="molecule type" value="Genomic_DNA"/>
</dbReference>
<name>A0A2S6GTX0_9GAMM</name>
<evidence type="ECO:0000313" key="8">
    <source>
        <dbReference type="Proteomes" id="UP000238071"/>
    </source>
</evidence>
<comment type="similarity">
    <text evidence="2 6">Belongs to the 4-toluene sulfonate uptake permease (TSUP) (TC 2.A.102) family.</text>
</comment>
<dbReference type="AlphaFoldDB" id="A0A2S6GTX0"/>
<keyword evidence="3 6" id="KW-0812">Transmembrane</keyword>
<dbReference type="InterPro" id="IPR002781">
    <property type="entry name" value="TM_pro_TauE-like"/>
</dbReference>
<comment type="subcellular location">
    <subcellularLocation>
        <location evidence="6">Cell membrane</location>
        <topology evidence="6">Multi-pass membrane protein</topology>
    </subcellularLocation>
    <subcellularLocation>
        <location evidence="1">Membrane</location>
        <topology evidence="1">Multi-pass membrane protein</topology>
    </subcellularLocation>
</comment>
<keyword evidence="4 6" id="KW-1133">Transmembrane helix</keyword>
<evidence type="ECO:0000256" key="2">
    <source>
        <dbReference type="ARBA" id="ARBA00009142"/>
    </source>
</evidence>
<evidence type="ECO:0000256" key="4">
    <source>
        <dbReference type="ARBA" id="ARBA00022989"/>
    </source>
</evidence>
<reference evidence="7 8" key="1">
    <citation type="submission" date="2018-02" db="EMBL/GenBank/DDBJ databases">
        <title>Subsurface microbial communities from deep shales in Ohio and West Virginia, USA.</title>
        <authorList>
            <person name="Wrighton K."/>
        </authorList>
    </citation>
    <scope>NUCLEOTIDE SEQUENCE [LARGE SCALE GENOMIC DNA]</scope>
    <source>
        <strain evidence="7 8">OWC-G53F</strain>
    </source>
</reference>
<sequence length="127" mass="13473">MPSWLMFVIIGIFGGIAAGLFGIGGGIIIVPALIYWAGFSQHMATGTTLALLLPPVGLAAAFEYYRHGNVDIKAAVILAATMFLGSWIGAYFANQMAGPQLRLIFGLFVCGLGVYLVYGACKRLGWI</sequence>
<organism evidence="7 8">
    <name type="scientific">Methylobacter tundripaludum</name>
    <dbReference type="NCBI Taxonomy" id="173365"/>
    <lineage>
        <taxon>Bacteria</taxon>
        <taxon>Pseudomonadati</taxon>
        <taxon>Pseudomonadota</taxon>
        <taxon>Gammaproteobacteria</taxon>
        <taxon>Methylococcales</taxon>
        <taxon>Methylococcaceae</taxon>
        <taxon>Methylobacter</taxon>
    </lineage>
</organism>
<dbReference type="InterPro" id="IPR051598">
    <property type="entry name" value="TSUP/Inactive_protease-like"/>
</dbReference>
<gene>
    <name evidence="7" type="ORF">B0F88_111100</name>
</gene>
<dbReference type="PANTHER" id="PTHR43701">
    <property type="entry name" value="MEMBRANE TRANSPORTER PROTEIN MJ0441-RELATED"/>
    <property type="match status" value="1"/>
</dbReference>
<evidence type="ECO:0000256" key="1">
    <source>
        <dbReference type="ARBA" id="ARBA00004141"/>
    </source>
</evidence>
<feature type="transmembrane region" description="Helical" evidence="6">
    <location>
        <begin position="99"/>
        <end position="118"/>
    </location>
</feature>
<keyword evidence="6" id="KW-1003">Cell membrane</keyword>
<dbReference type="PANTHER" id="PTHR43701:SF2">
    <property type="entry name" value="MEMBRANE TRANSPORTER PROTEIN YJNA-RELATED"/>
    <property type="match status" value="1"/>
</dbReference>
<feature type="transmembrane region" description="Helical" evidence="6">
    <location>
        <begin position="7"/>
        <end position="37"/>
    </location>
</feature>
<evidence type="ECO:0000256" key="3">
    <source>
        <dbReference type="ARBA" id="ARBA00022692"/>
    </source>
</evidence>
<feature type="transmembrane region" description="Helical" evidence="6">
    <location>
        <begin position="74"/>
        <end position="93"/>
    </location>
</feature>
<keyword evidence="5 6" id="KW-0472">Membrane</keyword>
<comment type="caution">
    <text evidence="7">The sequence shown here is derived from an EMBL/GenBank/DDBJ whole genome shotgun (WGS) entry which is preliminary data.</text>
</comment>
<evidence type="ECO:0000256" key="5">
    <source>
        <dbReference type="ARBA" id="ARBA00023136"/>
    </source>
</evidence>
<feature type="transmembrane region" description="Helical" evidence="6">
    <location>
        <begin position="43"/>
        <end position="62"/>
    </location>
</feature>
<evidence type="ECO:0000313" key="7">
    <source>
        <dbReference type="EMBL" id="PPK68692.1"/>
    </source>
</evidence>
<keyword evidence="8" id="KW-1185">Reference proteome</keyword>